<proteinExistence type="predicted"/>
<dbReference type="InterPro" id="IPR001810">
    <property type="entry name" value="F-box_dom"/>
</dbReference>
<dbReference type="InterPro" id="IPR055411">
    <property type="entry name" value="LRR_FXL15/At3g58940/PEG3-like"/>
</dbReference>
<accession>A0ABQ8HLR6</accession>
<evidence type="ECO:0000259" key="1">
    <source>
        <dbReference type="PROSITE" id="PS50181"/>
    </source>
</evidence>
<evidence type="ECO:0000313" key="3">
    <source>
        <dbReference type="Proteomes" id="UP000827721"/>
    </source>
</evidence>
<comment type="caution">
    <text evidence="2">The sequence shown here is derived from an EMBL/GenBank/DDBJ whole genome shotgun (WGS) entry which is preliminary data.</text>
</comment>
<dbReference type="Gene3D" id="1.20.1280.50">
    <property type="match status" value="1"/>
</dbReference>
<dbReference type="InterPro" id="IPR036047">
    <property type="entry name" value="F-box-like_dom_sf"/>
</dbReference>
<dbReference type="PROSITE" id="PS50181">
    <property type="entry name" value="FBOX"/>
    <property type="match status" value="1"/>
</dbReference>
<dbReference type="InterPro" id="IPR032675">
    <property type="entry name" value="LRR_dom_sf"/>
</dbReference>
<dbReference type="PANTHER" id="PTHR34145:SF28">
    <property type="entry name" value="F-BOX DOMAIN-CONTAINING PROTEIN"/>
    <property type="match status" value="1"/>
</dbReference>
<dbReference type="Proteomes" id="UP000827721">
    <property type="component" value="Unassembled WGS sequence"/>
</dbReference>
<dbReference type="InterPro" id="IPR053772">
    <property type="entry name" value="At1g61320/At1g61330-like"/>
</dbReference>
<name>A0ABQ8HLR6_9ROSI</name>
<dbReference type="SUPFAM" id="SSF52047">
    <property type="entry name" value="RNI-like"/>
    <property type="match status" value="1"/>
</dbReference>
<dbReference type="PANTHER" id="PTHR34145">
    <property type="entry name" value="OS02G0105600 PROTEIN"/>
    <property type="match status" value="1"/>
</dbReference>
<dbReference type="EMBL" id="JAFEMO010000009">
    <property type="protein sequence ID" value="KAH7565252.1"/>
    <property type="molecule type" value="Genomic_DNA"/>
</dbReference>
<dbReference type="SUPFAM" id="SSF81383">
    <property type="entry name" value="F-box domain"/>
    <property type="match status" value="1"/>
</dbReference>
<keyword evidence="3" id="KW-1185">Reference proteome</keyword>
<gene>
    <name evidence="2" type="ORF">JRO89_XS09G0174200</name>
</gene>
<dbReference type="Gene3D" id="3.80.10.10">
    <property type="entry name" value="Ribonuclease Inhibitor"/>
    <property type="match status" value="1"/>
</dbReference>
<dbReference type="CDD" id="cd22160">
    <property type="entry name" value="F-box_AtFBL13-like"/>
    <property type="match status" value="1"/>
</dbReference>
<dbReference type="Pfam" id="PF24758">
    <property type="entry name" value="LRR_At5g56370"/>
    <property type="match status" value="1"/>
</dbReference>
<protein>
    <recommendedName>
        <fullName evidence="1">F-box domain-containing protein</fullName>
    </recommendedName>
</protein>
<dbReference type="InterPro" id="IPR053781">
    <property type="entry name" value="F-box_AtFBL13-like"/>
</dbReference>
<dbReference type="Pfam" id="PF00646">
    <property type="entry name" value="F-box"/>
    <property type="match status" value="1"/>
</dbReference>
<evidence type="ECO:0000313" key="2">
    <source>
        <dbReference type="EMBL" id="KAH7565252.1"/>
    </source>
</evidence>
<organism evidence="2 3">
    <name type="scientific">Xanthoceras sorbifolium</name>
    <dbReference type="NCBI Taxonomy" id="99658"/>
    <lineage>
        <taxon>Eukaryota</taxon>
        <taxon>Viridiplantae</taxon>
        <taxon>Streptophyta</taxon>
        <taxon>Embryophyta</taxon>
        <taxon>Tracheophyta</taxon>
        <taxon>Spermatophyta</taxon>
        <taxon>Magnoliopsida</taxon>
        <taxon>eudicotyledons</taxon>
        <taxon>Gunneridae</taxon>
        <taxon>Pentapetalae</taxon>
        <taxon>rosids</taxon>
        <taxon>malvids</taxon>
        <taxon>Sapindales</taxon>
        <taxon>Sapindaceae</taxon>
        <taxon>Xanthoceroideae</taxon>
        <taxon>Xanthoceras</taxon>
    </lineage>
</organism>
<sequence>MDRISNLPDFIAHHIMSYLSAKEVARTSILSKRWKYLQTSFPLLDFCESYEHFVGEELAFREPGGFDTIEMAMFCLGIIEFIDYVDASLLRFCELKFSMLRCRLWMVLLNDNQMNPVLDKWIEQIIKSEVKDIDFHFQSDENVKYTLPHILFNAKSVITLNLGGCNLEQPPDSIRLHSLKIVTLTQVCISAEMLQKLTSQCTCPLLEELYLSDCQGFKHICVVKACKLKIISICGSPDELERVEISVLSLQQFVLSSEPVRGSIVIEMAGCPNLKVLQFSGFAFKDREFRRLISKFPLLENLNINACDLLEQITISSNLLRDLHISHCFNLKEIDVDTPNLQSFSYVNHPILISSINAPCPWKVSFMNEVRQGNAVAPDTQWYLNVRKFLGVSNEIEELAFCITSDMNSFSFDEFRKSSHSLPCEATNLYLQSHETIPPSTYAALLDGVLGICYPKHISLPRSHETDDFIKWLYEQMTNRDTNCCNSHGIKCWRHYLKDYGSMCSIPNKDEKPLEDDTSGTFCLHLDWCFPPSVDKA</sequence>
<feature type="domain" description="F-box" evidence="1">
    <location>
        <begin position="1"/>
        <end position="53"/>
    </location>
</feature>
<reference evidence="2 3" key="1">
    <citation type="submission" date="2021-02" db="EMBL/GenBank/DDBJ databases">
        <title>Plant Genome Project.</title>
        <authorList>
            <person name="Zhang R.-G."/>
        </authorList>
    </citation>
    <scope>NUCLEOTIDE SEQUENCE [LARGE SCALE GENOMIC DNA]</scope>
    <source>
        <tissue evidence="2">Leaves</tissue>
    </source>
</reference>